<evidence type="ECO:0000256" key="4">
    <source>
        <dbReference type="ARBA" id="ARBA00022857"/>
    </source>
</evidence>
<keyword evidence="6 7" id="KW-0119">Carbohydrate metabolism</keyword>
<evidence type="ECO:0000313" key="11">
    <source>
        <dbReference type="Proteomes" id="UP000256388"/>
    </source>
</evidence>
<evidence type="ECO:0000256" key="6">
    <source>
        <dbReference type="ARBA" id="ARBA00023277"/>
    </source>
</evidence>
<comment type="similarity">
    <text evidence="2 7">Belongs to the glucose-6-phosphate dehydrogenase family.</text>
</comment>
<keyword evidence="4 7" id="KW-0521">NADP</keyword>
<feature type="binding site" evidence="7">
    <location>
        <position position="186"/>
    </location>
    <ligand>
        <name>substrate</name>
    </ligand>
</feature>
<keyword evidence="3 7" id="KW-0313">Glucose metabolism</keyword>
<evidence type="ECO:0000259" key="9">
    <source>
        <dbReference type="Pfam" id="PF02781"/>
    </source>
</evidence>
<proteinExistence type="inferred from homology"/>
<dbReference type="GO" id="GO:0005829">
    <property type="term" value="C:cytosol"/>
    <property type="evidence" value="ECO:0007669"/>
    <property type="project" value="TreeGrafter"/>
</dbReference>
<dbReference type="PANTHER" id="PTHR23429:SF0">
    <property type="entry name" value="GLUCOSE-6-PHOSPHATE 1-DEHYDROGENASE"/>
    <property type="match status" value="1"/>
</dbReference>
<dbReference type="InterPro" id="IPR036291">
    <property type="entry name" value="NAD(P)-bd_dom_sf"/>
</dbReference>
<evidence type="ECO:0000256" key="2">
    <source>
        <dbReference type="ARBA" id="ARBA00009975"/>
    </source>
</evidence>
<dbReference type="NCBIfam" id="NF009492">
    <property type="entry name" value="PRK12853.1-3"/>
    <property type="match status" value="1"/>
</dbReference>
<keyword evidence="5 7" id="KW-0560">Oxidoreductase</keyword>
<dbReference type="Proteomes" id="UP000256388">
    <property type="component" value="Unassembled WGS sequence"/>
</dbReference>
<feature type="domain" description="Glucose-6-phosphate dehydrogenase C-terminal" evidence="9">
    <location>
        <begin position="193"/>
        <end position="492"/>
    </location>
</feature>
<evidence type="ECO:0000256" key="7">
    <source>
        <dbReference type="HAMAP-Rule" id="MF_00966"/>
    </source>
</evidence>
<dbReference type="SUPFAM" id="SSF51735">
    <property type="entry name" value="NAD(P)-binding Rossmann-fold domains"/>
    <property type="match status" value="1"/>
</dbReference>
<dbReference type="Gene3D" id="3.40.50.720">
    <property type="entry name" value="NAD(P)-binding Rossmann-like Domain"/>
    <property type="match status" value="1"/>
</dbReference>
<dbReference type="GO" id="GO:0050661">
    <property type="term" value="F:NADP binding"/>
    <property type="evidence" value="ECO:0007669"/>
    <property type="project" value="UniProtKB-UniRule"/>
</dbReference>
<dbReference type="GO" id="GO:0004345">
    <property type="term" value="F:glucose-6-phosphate dehydrogenase activity"/>
    <property type="evidence" value="ECO:0007669"/>
    <property type="project" value="UniProtKB-UniRule"/>
</dbReference>
<dbReference type="OrthoDB" id="9802739at2"/>
<organism evidence="10 11">
    <name type="scientific">Pelolinea submarina</name>
    <dbReference type="NCBI Taxonomy" id="913107"/>
    <lineage>
        <taxon>Bacteria</taxon>
        <taxon>Bacillati</taxon>
        <taxon>Chloroflexota</taxon>
        <taxon>Anaerolineae</taxon>
        <taxon>Anaerolineales</taxon>
        <taxon>Anaerolineaceae</taxon>
        <taxon>Pelolinea</taxon>
    </lineage>
</organism>
<dbReference type="PANTHER" id="PTHR23429">
    <property type="entry name" value="GLUCOSE-6-PHOSPHATE 1-DEHYDROGENASE G6PD"/>
    <property type="match status" value="1"/>
</dbReference>
<comment type="function">
    <text evidence="7">Catalyzes the oxidation of glucose 6-phosphate to 6-phosphogluconolactone.</text>
</comment>
<feature type="binding site" evidence="7">
    <location>
        <position position="50"/>
    </location>
    <ligand>
        <name>NADP(+)</name>
        <dbReference type="ChEBI" id="CHEBI:58349"/>
    </ligand>
</feature>
<dbReference type="EC" id="1.1.1.49" evidence="7"/>
<dbReference type="InterPro" id="IPR022674">
    <property type="entry name" value="G6P_DH_NAD-bd"/>
</dbReference>
<evidence type="ECO:0000256" key="5">
    <source>
        <dbReference type="ARBA" id="ARBA00023002"/>
    </source>
</evidence>
<feature type="binding site" evidence="7">
    <location>
        <position position="220"/>
    </location>
    <ligand>
        <name>substrate</name>
    </ligand>
</feature>
<feature type="active site" description="Proton acceptor" evidence="7">
    <location>
        <position position="244"/>
    </location>
</feature>
<dbReference type="NCBIfam" id="TIGR00871">
    <property type="entry name" value="zwf"/>
    <property type="match status" value="1"/>
</dbReference>
<dbReference type="Pfam" id="PF00479">
    <property type="entry name" value="G6PD_N"/>
    <property type="match status" value="1"/>
</dbReference>
<evidence type="ECO:0000313" key="10">
    <source>
        <dbReference type="EMBL" id="REG10952.1"/>
    </source>
</evidence>
<gene>
    <name evidence="7" type="primary">zwf</name>
    <name evidence="10" type="ORF">DFR64_0821</name>
</gene>
<dbReference type="GO" id="GO:0009051">
    <property type="term" value="P:pentose-phosphate shunt, oxidative branch"/>
    <property type="evidence" value="ECO:0007669"/>
    <property type="project" value="TreeGrafter"/>
</dbReference>
<dbReference type="InterPro" id="IPR022675">
    <property type="entry name" value="G6P_DH_C"/>
</dbReference>
<dbReference type="GO" id="GO:0006006">
    <property type="term" value="P:glucose metabolic process"/>
    <property type="evidence" value="ECO:0007669"/>
    <property type="project" value="UniProtKB-KW"/>
</dbReference>
<dbReference type="SUPFAM" id="SSF55347">
    <property type="entry name" value="Glyceraldehyde-3-phosphate dehydrogenase-like, C-terminal domain"/>
    <property type="match status" value="1"/>
</dbReference>
<dbReference type="PROSITE" id="PS00069">
    <property type="entry name" value="G6P_DEHYDROGENASE"/>
    <property type="match status" value="1"/>
</dbReference>
<comment type="caution">
    <text evidence="10">The sequence shown here is derived from an EMBL/GenBank/DDBJ whole genome shotgun (WGS) entry which is preliminary data.</text>
</comment>
<feature type="binding site" evidence="7">
    <location>
        <begin position="93"/>
        <end position="94"/>
    </location>
    <ligand>
        <name>NADP(+)</name>
        <dbReference type="ChEBI" id="CHEBI:58349"/>
    </ligand>
</feature>
<dbReference type="Gene3D" id="3.30.360.10">
    <property type="entry name" value="Dihydrodipicolinate Reductase, domain 2"/>
    <property type="match status" value="1"/>
</dbReference>
<feature type="binding site" evidence="7">
    <location>
        <position position="344"/>
    </location>
    <ligand>
        <name>substrate</name>
    </ligand>
</feature>
<keyword evidence="11" id="KW-1185">Reference proteome</keyword>
<dbReference type="AlphaFoldDB" id="A0A347ZT41"/>
<dbReference type="EMBL" id="QUMS01000001">
    <property type="protein sequence ID" value="REG10952.1"/>
    <property type="molecule type" value="Genomic_DNA"/>
</dbReference>
<dbReference type="HAMAP" id="MF_00966">
    <property type="entry name" value="G6PD"/>
    <property type="match status" value="1"/>
</dbReference>
<dbReference type="InterPro" id="IPR001282">
    <property type="entry name" value="G6P_DH"/>
</dbReference>
<comment type="caution">
    <text evidence="7">Lacks conserved residue(s) required for the propagation of feature annotation.</text>
</comment>
<evidence type="ECO:0000256" key="3">
    <source>
        <dbReference type="ARBA" id="ARBA00022526"/>
    </source>
</evidence>
<dbReference type="PIRSF" id="PIRSF000110">
    <property type="entry name" value="G6PD"/>
    <property type="match status" value="1"/>
</dbReference>
<name>A0A347ZT41_9CHLR</name>
<dbReference type="RefSeq" id="WP_116224102.1">
    <property type="nucleotide sequence ID" value="NZ_AP018437.1"/>
</dbReference>
<dbReference type="PRINTS" id="PR00079">
    <property type="entry name" value="G6PDHDRGNASE"/>
</dbReference>
<dbReference type="Pfam" id="PF02781">
    <property type="entry name" value="G6PD_C"/>
    <property type="match status" value="1"/>
</dbReference>
<sequence>MKQGDANKPIALVIFGVTGDLTRRKLIPALYQLCKDDQLPAPLHVIGFARRPWSDEKLREELTAGIMQFARTKPVNAQSVEELLKMATYIQSDFQEPEGYNRLLGYLEEKGYQKVIFYLATPPDAYVEIIQNLSVCQRYAEQKQWVRIVVEKPYGRDLETAQNLEDYLHQCFSEDQIYRIDHYLGKETVQNILVFRYANGIFEPLWNNHYIDHVQITVAETVGVGTRAGYFDKSGIIRDMFANHLLQLVTLTAMEAPYAFNESSVRDEKMKVLRSLRPMKGKEALINTVRGQYSAGEVNGKQIQAYLQEDRVAPDSITETYLAARLHIDNWRWAGVPFFIRSGKALPVRETEIAIQFKQVPLSLFNWKNMAGEAPNVLVLRLQPDEGINLSLGAKIPGPINEIAPVKMEFCYQDAFGSEPPEAYERLLLDCIQGDQTLFTRTDEVIEQWRFVTDILKAWEENPVKSLPQYLAGSWGPVQADKFIEEEHRRWRRPGS</sequence>
<evidence type="ECO:0000259" key="8">
    <source>
        <dbReference type="Pfam" id="PF00479"/>
    </source>
</evidence>
<comment type="pathway">
    <text evidence="1 7">Carbohydrate degradation; pentose phosphate pathway; D-ribulose 5-phosphate from D-glucose 6-phosphate (oxidative stage): step 1/3.</text>
</comment>
<feature type="binding site" evidence="7">
    <location>
        <position position="152"/>
    </location>
    <ligand>
        <name>NADP(+)</name>
        <dbReference type="ChEBI" id="CHEBI:58349"/>
    </ligand>
</feature>
<evidence type="ECO:0000256" key="1">
    <source>
        <dbReference type="ARBA" id="ARBA00004937"/>
    </source>
</evidence>
<dbReference type="InterPro" id="IPR019796">
    <property type="entry name" value="G6P_DH_AS"/>
</dbReference>
<reference evidence="10 11" key="1">
    <citation type="submission" date="2018-08" db="EMBL/GenBank/DDBJ databases">
        <title>Genomic Encyclopedia of Type Strains, Phase IV (KMG-IV): sequencing the most valuable type-strain genomes for metagenomic binning, comparative biology and taxonomic classification.</title>
        <authorList>
            <person name="Goeker M."/>
        </authorList>
    </citation>
    <scope>NUCLEOTIDE SEQUENCE [LARGE SCALE GENOMIC DNA]</scope>
    <source>
        <strain evidence="10 11">DSM 23923</strain>
    </source>
</reference>
<accession>A0A347ZT41</accession>
<feature type="binding site" evidence="7">
    <location>
        <position position="239"/>
    </location>
    <ligand>
        <name>substrate</name>
    </ligand>
</feature>
<feature type="binding site" evidence="7">
    <location>
        <position position="182"/>
    </location>
    <ligand>
        <name>substrate</name>
    </ligand>
</feature>
<protein>
    <recommendedName>
        <fullName evidence="7">Glucose-6-phosphate 1-dehydrogenase</fullName>
        <shortName evidence="7">G6PD</shortName>
        <ecNumber evidence="7">1.1.1.49</ecNumber>
    </recommendedName>
</protein>
<feature type="domain" description="Glucose-6-phosphate dehydrogenase NAD-binding" evidence="8">
    <location>
        <begin position="13"/>
        <end position="191"/>
    </location>
</feature>
<dbReference type="UniPathway" id="UPA00115">
    <property type="reaction ID" value="UER00408"/>
</dbReference>
<comment type="catalytic activity">
    <reaction evidence="7">
        <text>D-glucose 6-phosphate + NADP(+) = 6-phospho-D-glucono-1,5-lactone + NADPH + H(+)</text>
        <dbReference type="Rhea" id="RHEA:15841"/>
        <dbReference type="ChEBI" id="CHEBI:15378"/>
        <dbReference type="ChEBI" id="CHEBI:57783"/>
        <dbReference type="ChEBI" id="CHEBI:57955"/>
        <dbReference type="ChEBI" id="CHEBI:58349"/>
        <dbReference type="ChEBI" id="CHEBI:61548"/>
        <dbReference type="EC" id="1.1.1.49"/>
    </reaction>
</comment>